<evidence type="ECO:0000259" key="3">
    <source>
        <dbReference type="PROSITE" id="PS51762"/>
    </source>
</evidence>
<accession>A0A7W6ERW7</accession>
<evidence type="ECO:0000313" key="5">
    <source>
        <dbReference type="Proteomes" id="UP000541352"/>
    </source>
</evidence>
<dbReference type="Proteomes" id="UP000541352">
    <property type="component" value="Unassembled WGS sequence"/>
</dbReference>
<dbReference type="Gene3D" id="2.60.120.200">
    <property type="match status" value="1"/>
</dbReference>
<evidence type="ECO:0000313" key="4">
    <source>
        <dbReference type="EMBL" id="MBB3839836.1"/>
    </source>
</evidence>
<name>A0A7W6ERW7_9BACT</name>
<dbReference type="InterPro" id="IPR050546">
    <property type="entry name" value="Glycosyl_Hydrlase_16"/>
</dbReference>
<dbReference type="PANTHER" id="PTHR10963:SF55">
    <property type="entry name" value="GLYCOSIDE HYDROLASE FAMILY 16 PROTEIN"/>
    <property type="match status" value="1"/>
</dbReference>
<protein>
    <submittedName>
        <fullName evidence="4">Beta-glucanase (GH16 family)</fullName>
    </submittedName>
</protein>
<dbReference type="Pfam" id="PF00722">
    <property type="entry name" value="Glyco_hydro_16"/>
    <property type="match status" value="1"/>
</dbReference>
<organism evidence="4 5">
    <name type="scientific">Runella defluvii</name>
    <dbReference type="NCBI Taxonomy" id="370973"/>
    <lineage>
        <taxon>Bacteria</taxon>
        <taxon>Pseudomonadati</taxon>
        <taxon>Bacteroidota</taxon>
        <taxon>Cytophagia</taxon>
        <taxon>Cytophagales</taxon>
        <taxon>Spirosomataceae</taxon>
        <taxon>Runella</taxon>
    </lineage>
</organism>
<comment type="caution">
    <text evidence="4">The sequence shown here is derived from an EMBL/GenBank/DDBJ whole genome shotgun (WGS) entry which is preliminary data.</text>
</comment>
<comment type="similarity">
    <text evidence="1">Belongs to the glycosyl hydrolase 16 family.</text>
</comment>
<dbReference type="PROSITE" id="PS51762">
    <property type="entry name" value="GH16_2"/>
    <property type="match status" value="1"/>
</dbReference>
<dbReference type="EMBL" id="JACIBY010000008">
    <property type="protein sequence ID" value="MBB3839836.1"/>
    <property type="molecule type" value="Genomic_DNA"/>
</dbReference>
<reference evidence="4 5" key="1">
    <citation type="submission" date="2020-08" db="EMBL/GenBank/DDBJ databases">
        <title>Genomic Encyclopedia of Type Strains, Phase IV (KMG-IV): sequencing the most valuable type-strain genomes for metagenomic binning, comparative biology and taxonomic classification.</title>
        <authorList>
            <person name="Goeker M."/>
        </authorList>
    </citation>
    <scope>NUCLEOTIDE SEQUENCE [LARGE SCALE GENOMIC DNA]</scope>
    <source>
        <strain evidence="4 5">DSM 17976</strain>
    </source>
</reference>
<dbReference type="Pfam" id="PF18962">
    <property type="entry name" value="Por_Secre_tail"/>
    <property type="match status" value="1"/>
</dbReference>
<dbReference type="GO" id="GO:0004553">
    <property type="term" value="F:hydrolase activity, hydrolyzing O-glycosyl compounds"/>
    <property type="evidence" value="ECO:0007669"/>
    <property type="project" value="InterPro"/>
</dbReference>
<feature type="chain" id="PRO_5030962574" evidence="2">
    <location>
        <begin position="30"/>
        <end position="1578"/>
    </location>
</feature>
<feature type="domain" description="GH16" evidence="3">
    <location>
        <begin position="26"/>
        <end position="272"/>
    </location>
</feature>
<dbReference type="NCBIfam" id="TIGR04183">
    <property type="entry name" value="Por_Secre_tail"/>
    <property type="match status" value="1"/>
</dbReference>
<keyword evidence="5" id="KW-1185">Reference proteome</keyword>
<dbReference type="CDD" id="cd08023">
    <property type="entry name" value="GH16_laminarinase_like"/>
    <property type="match status" value="1"/>
</dbReference>
<keyword evidence="2" id="KW-0732">Signal</keyword>
<gene>
    <name evidence="4" type="ORF">FHS57_003847</name>
</gene>
<dbReference type="InterPro" id="IPR013320">
    <property type="entry name" value="ConA-like_dom_sf"/>
</dbReference>
<sequence length="1578" mass="171823">MKNNVRHVFCLSAMLIGMLVCFSTGRAWGQAPPGYRLIWSDEFNGATIDPANWGFDIGGSGWGNNELQYYTNRPENAFLNNGNLVIEARKESYEGRDYTSARLLTKGKRDFLFGRIDIRAKLPKGQGIWPALWSLGKNIDQVSWPACGEMDIMELLGHEPNKMYSTVHWAPPGGGSTNLPANYVLPSGDFSQDFHVFSMVWERDIIKFYVDEHLITTVTKANITGNYPFNDPFFLIFNVAVGGNWPGNPDGTTTFPQRMYVDYVRVFQQETSLAGPTVAAPTPIEPASRVISLFSNAYTNVAVDTWSASWDVADVEDVAVAGNATKKYTNLTYAGVEFHTPGPVIDASSMERFHADIWTPDASTFKLKLVDFGANGAYGGGDDTEHELTFTPTLGNWYSIDVPLSNFTGLTSRAHLSQLIIVGDGGNKSVWVDNVYLYKLPPTQPMVAAPTPTQPSANVKSLFSNAYTNSPVDTWSASWDQADVEDVMIEGNTTKKYSNLNYAGVEFHTPGPVVDASIMERFHLDVWTANASTFKVKLVDFGADGAFGGGDDTEHELSFSPTLGEWFAIDVPLTAFANMTSRSHLAQLIFVGGGDKTVWLDNIYFYRTSEAPTEPMVAAPTPTQPSSNVISLFSNAYTNVAVDTWSAPWDMADVTEVMVAGNATKKYSNLTFAGVEFHTPGPVVNATTMERFHADVWTANASTVKVKLVDFGANGTFGGGDDTEHELSFTPTLNSWFAIDVPLSSFTGMTSKAHVAQLILVGEGGGKTVWVDNIYFYKTTPIATEPTEAAPTPTQPSSNVISLFSNAYTNTPVDTWSASWDMADVSDVMVAGNATKKYNNLTFAGVEFHTPGPVVNATTMERFHVDVWTATARTFKVKLVDFGANGAFGGGDDTEHELSFTPTLGTWFSIDVPLSNFTGMTSRSHVAQLLFVADGKTAWIDNVYFYKLPPVEPMVAAPMPTQPSSNVISLFSNAYTNVAVDTWSAPWDMADVSDVMIAGDATKKYSNLTFAGVEFHSPGPVVNATSMERFHADVWTANASTFKVKLVDFGANGTFGGGDDTEHELTFSPTLNSWFSIDVPLSNFTGMTSKAHIAQLIVVGEGGGKTVWIDNVYFYRNTAPAPIVSLSPMGNCGTPVDFSGTANCGSSSVVWYNATTNEALPNLPAKTPTATTSYYARCKSADDKLSDKSEVVTFTVVSQVMTPTITVSQATVCTGTTVTVSANCPAGSKAFWNTGVNENSFQVAFNNVTQQTFKAKCVFAGGCESGESAAKMVRWKAFDLTFINIGQSKSAVKTSNSRSEWESQFITSDGGPSLEESTQQNPTLYFAENVNKMAPRYWTIHADACALGTNGSLTFDMRATPETGVVRSYNTHENNAPYFMYGNRDGFTELYAQNHPAYGFYEDNGAGANVYDAGLPKGLYKLSVRYWDQKGWGSVYPATRKPQGNVLVYQEYWFRIQSKDGVGVGAAREMAMGEGQEANGKGQGSDDGKQITDNGSFATILPNPVTNLLRLKVQDSKGQMVQTSLTDASGRKILHRQFTPETNTHHEEFEVGNLASGMYFLQVTTPEKQATLKVVKVD</sequence>
<dbReference type="InterPro" id="IPR000757">
    <property type="entry name" value="Beta-glucanase-like"/>
</dbReference>
<dbReference type="PANTHER" id="PTHR10963">
    <property type="entry name" value="GLYCOSYL HYDROLASE-RELATED"/>
    <property type="match status" value="1"/>
</dbReference>
<dbReference type="InterPro" id="IPR026444">
    <property type="entry name" value="Secre_tail"/>
</dbReference>
<dbReference type="RefSeq" id="WP_183976423.1">
    <property type="nucleotide sequence ID" value="NZ_JACIBY010000008.1"/>
</dbReference>
<feature type="signal peptide" evidence="2">
    <location>
        <begin position="1"/>
        <end position="29"/>
    </location>
</feature>
<evidence type="ECO:0000256" key="2">
    <source>
        <dbReference type="SAM" id="SignalP"/>
    </source>
</evidence>
<proteinExistence type="inferred from homology"/>
<dbReference type="SUPFAM" id="SSF49899">
    <property type="entry name" value="Concanavalin A-like lectins/glucanases"/>
    <property type="match status" value="1"/>
</dbReference>
<evidence type="ECO:0000256" key="1">
    <source>
        <dbReference type="ARBA" id="ARBA00006865"/>
    </source>
</evidence>
<dbReference type="GO" id="GO:0005975">
    <property type="term" value="P:carbohydrate metabolic process"/>
    <property type="evidence" value="ECO:0007669"/>
    <property type="project" value="InterPro"/>
</dbReference>